<feature type="region of interest" description="Disordered" evidence="3">
    <location>
        <begin position="81"/>
        <end position="114"/>
    </location>
</feature>
<name>A0A1Y6MLP9_9GAMM</name>
<keyword evidence="2" id="KW-0229">DNA integration</keyword>
<dbReference type="InterPro" id="IPR025166">
    <property type="entry name" value="Integrase_DNA_bind_dom"/>
</dbReference>
<reference evidence="6" key="1">
    <citation type="submission" date="2017-06" db="EMBL/GenBank/DDBJ databases">
        <authorList>
            <person name="Rodrigo-Torres L."/>
            <person name="Arahal R.D."/>
            <person name="Lucena T."/>
        </authorList>
    </citation>
    <scope>NUCLEOTIDE SEQUENCE [LARGE SCALE GENOMIC DNA]</scope>
    <source>
        <strain evidence="6">CECT 9192</strain>
    </source>
</reference>
<sequence>MAKVTTRLTDKEIKSAKAADKEYNLFDGGGLRLRVKPNGAKHWLLNYYRPNSKKRANLSLGKYPDLSLALARKLDQEARELLAQDIDPQENKKQQQQEQQATHQHTLFNVSQDC</sequence>
<organism evidence="5 6">
    <name type="scientific">Photobacterium andalusiense</name>
    <dbReference type="NCBI Taxonomy" id="2204296"/>
    <lineage>
        <taxon>Bacteria</taxon>
        <taxon>Pseudomonadati</taxon>
        <taxon>Pseudomonadota</taxon>
        <taxon>Gammaproteobacteria</taxon>
        <taxon>Vibrionales</taxon>
        <taxon>Vibrionaceae</taxon>
        <taxon>Photobacterium</taxon>
    </lineage>
</organism>
<dbReference type="AlphaFoldDB" id="A0A1Y6MLP9"/>
<protein>
    <submittedName>
        <fullName evidence="5">Prophage CP4-57 integrase</fullName>
    </submittedName>
</protein>
<dbReference type="PANTHER" id="PTHR30629">
    <property type="entry name" value="PROPHAGE INTEGRASE"/>
    <property type="match status" value="1"/>
</dbReference>
<evidence type="ECO:0000256" key="2">
    <source>
        <dbReference type="ARBA" id="ARBA00022908"/>
    </source>
</evidence>
<dbReference type="Gene3D" id="3.30.160.390">
    <property type="entry name" value="Integrase, DNA-binding domain"/>
    <property type="match status" value="1"/>
</dbReference>
<dbReference type="GO" id="GO:0015074">
    <property type="term" value="P:DNA integration"/>
    <property type="evidence" value="ECO:0007669"/>
    <property type="project" value="UniProtKB-KW"/>
</dbReference>
<dbReference type="Proteomes" id="UP000195719">
    <property type="component" value="Unassembled WGS sequence"/>
</dbReference>
<comment type="similarity">
    <text evidence="1">Belongs to the 'phage' integrase family.</text>
</comment>
<evidence type="ECO:0000313" key="5">
    <source>
        <dbReference type="EMBL" id="SMY37515.1"/>
    </source>
</evidence>
<feature type="compositionally biased region" description="Low complexity" evidence="3">
    <location>
        <begin position="96"/>
        <end position="106"/>
    </location>
</feature>
<feature type="domain" description="Integrase DNA-binding" evidence="4">
    <location>
        <begin position="8"/>
        <end position="95"/>
    </location>
</feature>
<evidence type="ECO:0000256" key="1">
    <source>
        <dbReference type="ARBA" id="ARBA00008857"/>
    </source>
</evidence>
<dbReference type="PANTHER" id="PTHR30629:SF6">
    <property type="entry name" value="PROPHAGE INTEGRASE INTA-RELATED"/>
    <property type="match status" value="1"/>
</dbReference>
<evidence type="ECO:0000256" key="3">
    <source>
        <dbReference type="SAM" id="MobiDB-lite"/>
    </source>
</evidence>
<gene>
    <name evidence="5" type="primary">intA_2</name>
    <name evidence="5" type="ORF">PAND9192_03159</name>
</gene>
<evidence type="ECO:0000313" key="6">
    <source>
        <dbReference type="Proteomes" id="UP000195719"/>
    </source>
</evidence>
<dbReference type="EMBL" id="FYAJ01000007">
    <property type="protein sequence ID" value="SMY37515.1"/>
    <property type="molecule type" value="Genomic_DNA"/>
</dbReference>
<dbReference type="InterPro" id="IPR038488">
    <property type="entry name" value="Integrase_DNA-bd_sf"/>
</dbReference>
<proteinExistence type="inferred from homology"/>
<keyword evidence="6" id="KW-1185">Reference proteome</keyword>
<accession>A0A1Y6MLP9</accession>
<evidence type="ECO:0000259" key="4">
    <source>
        <dbReference type="Pfam" id="PF13356"/>
    </source>
</evidence>
<dbReference type="InterPro" id="IPR050808">
    <property type="entry name" value="Phage_Integrase"/>
</dbReference>
<dbReference type="Pfam" id="PF13356">
    <property type="entry name" value="Arm-DNA-bind_3"/>
    <property type="match status" value="1"/>
</dbReference>